<gene>
    <name evidence="1" type="ORF">TMPK1_16200</name>
</gene>
<dbReference type="AlphaFoldDB" id="A0A8S8X7R9"/>
<organism evidence="1 2">
    <name type="scientific">Roseiterribacter gracilis</name>
    <dbReference type="NCBI Taxonomy" id="2812848"/>
    <lineage>
        <taxon>Bacteria</taxon>
        <taxon>Pseudomonadati</taxon>
        <taxon>Pseudomonadota</taxon>
        <taxon>Alphaproteobacteria</taxon>
        <taxon>Rhodospirillales</taxon>
        <taxon>Roseiterribacteraceae</taxon>
        <taxon>Roseiterribacter</taxon>
    </lineage>
</organism>
<sequence length="104" mass="12036">MEVPDKYDGMFIVAYRRDKPFRHRSAATFPHRCVVPIRARNVHRENANVRTPRTQISYEERKTPERFAPASVALIPDSQFAKSFLNVGRFYASYKFVDCGLVVA</sequence>
<keyword evidence="2" id="KW-1185">Reference proteome</keyword>
<dbReference type="Proteomes" id="UP000681075">
    <property type="component" value="Unassembled WGS sequence"/>
</dbReference>
<evidence type="ECO:0000313" key="1">
    <source>
        <dbReference type="EMBL" id="GIL39383.1"/>
    </source>
</evidence>
<comment type="caution">
    <text evidence="1">The sequence shown here is derived from an EMBL/GenBank/DDBJ whole genome shotgun (WGS) entry which is preliminary data.</text>
</comment>
<evidence type="ECO:0000313" key="2">
    <source>
        <dbReference type="Proteomes" id="UP000681075"/>
    </source>
</evidence>
<proteinExistence type="predicted"/>
<dbReference type="EMBL" id="BOPV01000001">
    <property type="protein sequence ID" value="GIL39383.1"/>
    <property type="molecule type" value="Genomic_DNA"/>
</dbReference>
<name>A0A8S8X7R9_9PROT</name>
<reference evidence="1" key="1">
    <citation type="submission" date="2021-02" db="EMBL/GenBank/DDBJ databases">
        <title>Genome sequence of Rhodospirillales sp. strain TMPK1 isolated from soil.</title>
        <authorList>
            <person name="Nakai R."/>
            <person name="Kusada H."/>
            <person name="Tamaki H."/>
        </authorList>
    </citation>
    <scope>NUCLEOTIDE SEQUENCE</scope>
    <source>
        <strain evidence="1">TMPK1</strain>
    </source>
</reference>
<accession>A0A8S8X7R9</accession>
<protein>
    <submittedName>
        <fullName evidence="1">Uncharacterized protein</fullName>
    </submittedName>
</protein>